<dbReference type="KEGG" id="msil:METEAL_40150"/>
<evidence type="ECO:0000256" key="4">
    <source>
        <dbReference type="ARBA" id="ARBA00022692"/>
    </source>
</evidence>
<dbReference type="Proteomes" id="UP001238179">
    <property type="component" value="Chromosome"/>
</dbReference>
<protein>
    <recommendedName>
        <fullName evidence="15">Cytochrome b/b6 N-terminal region profile domain-containing protein</fullName>
    </recommendedName>
</protein>
<dbReference type="InterPro" id="IPR036150">
    <property type="entry name" value="Cyt_b/b6_C_sf"/>
</dbReference>
<accession>A0AA48KAN0</accession>
<feature type="transmembrane region" description="Helical" evidence="10">
    <location>
        <begin position="396"/>
        <end position="417"/>
    </location>
</feature>
<evidence type="ECO:0000256" key="1">
    <source>
        <dbReference type="ARBA" id="ARBA00004141"/>
    </source>
</evidence>
<dbReference type="Gene3D" id="1.20.810.10">
    <property type="entry name" value="Cytochrome Bc1 Complex, Chain C"/>
    <property type="match status" value="2"/>
</dbReference>
<evidence type="ECO:0000256" key="8">
    <source>
        <dbReference type="ARBA" id="ARBA00023004"/>
    </source>
</evidence>
<dbReference type="SUPFAM" id="SSF81342">
    <property type="entry name" value="Transmembrane di-heme cytochromes"/>
    <property type="match status" value="1"/>
</dbReference>
<dbReference type="EMBL" id="AP027080">
    <property type="protein sequence ID" value="BDU74841.1"/>
    <property type="molecule type" value="Genomic_DNA"/>
</dbReference>
<dbReference type="Pfam" id="PF00033">
    <property type="entry name" value="Cytochrome_B"/>
    <property type="match status" value="1"/>
</dbReference>
<dbReference type="RefSeq" id="WP_316413515.1">
    <property type="nucleotide sequence ID" value="NZ_AP027080.1"/>
</dbReference>
<gene>
    <name evidence="13" type="ORF">METEAL_40150</name>
</gene>
<feature type="transmembrane region" description="Helical" evidence="10">
    <location>
        <begin position="52"/>
        <end position="72"/>
    </location>
</feature>
<keyword evidence="8" id="KW-0408">Iron</keyword>
<feature type="transmembrane region" description="Helical" evidence="10">
    <location>
        <begin position="479"/>
        <end position="499"/>
    </location>
</feature>
<feature type="transmembrane region" description="Helical" evidence="10">
    <location>
        <begin position="332"/>
        <end position="352"/>
    </location>
</feature>
<evidence type="ECO:0000313" key="14">
    <source>
        <dbReference type="Proteomes" id="UP001238179"/>
    </source>
</evidence>
<feature type="domain" description="Cytochrome b/b6 N-terminal region profile" evidence="11">
    <location>
        <begin position="19"/>
        <end position="249"/>
    </location>
</feature>
<evidence type="ECO:0008006" key="15">
    <source>
        <dbReference type="Google" id="ProtNLM"/>
    </source>
</evidence>
<proteinExistence type="predicted"/>
<dbReference type="PROSITE" id="PS51002">
    <property type="entry name" value="CYTB_NTER"/>
    <property type="match status" value="1"/>
</dbReference>
<evidence type="ECO:0000259" key="11">
    <source>
        <dbReference type="PROSITE" id="PS51002"/>
    </source>
</evidence>
<dbReference type="GO" id="GO:0016491">
    <property type="term" value="F:oxidoreductase activity"/>
    <property type="evidence" value="ECO:0007669"/>
    <property type="project" value="InterPro"/>
</dbReference>
<dbReference type="InterPro" id="IPR005798">
    <property type="entry name" value="Cyt_b/b6_C"/>
</dbReference>
<keyword evidence="14" id="KW-1185">Reference proteome</keyword>
<keyword evidence="6" id="KW-0249">Electron transport</keyword>
<dbReference type="PANTHER" id="PTHR19271">
    <property type="entry name" value="CYTOCHROME B"/>
    <property type="match status" value="1"/>
</dbReference>
<keyword evidence="9 10" id="KW-0472">Membrane</keyword>
<dbReference type="GO" id="GO:0022904">
    <property type="term" value="P:respiratory electron transport chain"/>
    <property type="evidence" value="ECO:0007669"/>
    <property type="project" value="InterPro"/>
</dbReference>
<feature type="transmembrane region" description="Helical" evidence="10">
    <location>
        <begin position="134"/>
        <end position="157"/>
    </location>
</feature>
<comment type="subcellular location">
    <subcellularLocation>
        <location evidence="1">Membrane</location>
        <topology evidence="1">Multi-pass membrane protein</topology>
    </subcellularLocation>
</comment>
<evidence type="ECO:0000256" key="2">
    <source>
        <dbReference type="ARBA" id="ARBA00022448"/>
    </source>
</evidence>
<reference evidence="14" key="1">
    <citation type="journal article" date="2023" name="Int. J. Syst. Evol. Microbiol.">
        <title>Mesoterricola silvestris gen. nov., sp. nov., Mesoterricola sediminis sp. nov., Geothrix oryzae sp. nov., Geothrix edaphica sp. nov., Geothrix rubra sp. nov., and Geothrix limicola sp. nov., six novel members of Acidobacteriota isolated from soils.</title>
        <authorList>
            <person name="Itoh H."/>
            <person name="Sugisawa Y."/>
            <person name="Mise K."/>
            <person name="Xu Z."/>
            <person name="Kuniyasu M."/>
            <person name="Ushijima N."/>
            <person name="Kawano K."/>
            <person name="Kobayashi E."/>
            <person name="Shiratori Y."/>
            <person name="Masuda Y."/>
            <person name="Senoo K."/>
        </authorList>
    </citation>
    <scope>NUCLEOTIDE SEQUENCE [LARGE SCALE GENOMIC DNA]</scope>
    <source>
        <strain evidence="14">W79</strain>
    </source>
</reference>
<evidence type="ECO:0000256" key="7">
    <source>
        <dbReference type="ARBA" id="ARBA00022989"/>
    </source>
</evidence>
<evidence type="ECO:0000256" key="3">
    <source>
        <dbReference type="ARBA" id="ARBA00022617"/>
    </source>
</evidence>
<dbReference type="GO" id="GO:0046872">
    <property type="term" value="F:metal ion binding"/>
    <property type="evidence" value="ECO:0007669"/>
    <property type="project" value="UniProtKB-KW"/>
</dbReference>
<dbReference type="GO" id="GO:0009055">
    <property type="term" value="F:electron transfer activity"/>
    <property type="evidence" value="ECO:0007669"/>
    <property type="project" value="InterPro"/>
</dbReference>
<organism evidence="13 14">
    <name type="scientific">Mesoterricola silvestris</name>
    <dbReference type="NCBI Taxonomy" id="2927979"/>
    <lineage>
        <taxon>Bacteria</taxon>
        <taxon>Pseudomonadati</taxon>
        <taxon>Acidobacteriota</taxon>
        <taxon>Holophagae</taxon>
        <taxon>Holophagales</taxon>
        <taxon>Holophagaceae</taxon>
        <taxon>Mesoterricola</taxon>
    </lineage>
</organism>
<evidence type="ECO:0000256" key="10">
    <source>
        <dbReference type="SAM" id="Phobius"/>
    </source>
</evidence>
<dbReference type="InterPro" id="IPR027387">
    <property type="entry name" value="Cytb/b6-like_sf"/>
</dbReference>
<feature type="transmembrane region" description="Helical" evidence="10">
    <location>
        <begin position="216"/>
        <end position="236"/>
    </location>
</feature>
<keyword evidence="2" id="KW-0813">Transport</keyword>
<keyword evidence="7 10" id="KW-1133">Transmembrane helix</keyword>
<keyword evidence="5" id="KW-0479">Metal-binding</keyword>
<dbReference type="PANTHER" id="PTHR19271:SF16">
    <property type="entry name" value="CYTOCHROME B"/>
    <property type="match status" value="1"/>
</dbReference>
<feature type="transmembrane region" description="Helical" evidence="10">
    <location>
        <begin position="248"/>
        <end position="267"/>
    </location>
</feature>
<feature type="domain" description="Cytochrome b/b6 C-terminal region profile" evidence="12">
    <location>
        <begin position="206"/>
        <end position="355"/>
    </location>
</feature>
<feature type="transmembrane region" description="Helical" evidence="10">
    <location>
        <begin position="300"/>
        <end position="320"/>
    </location>
</feature>
<evidence type="ECO:0000313" key="13">
    <source>
        <dbReference type="EMBL" id="BDU74841.1"/>
    </source>
</evidence>
<keyword evidence="4 10" id="KW-0812">Transmembrane</keyword>
<dbReference type="InterPro" id="IPR016174">
    <property type="entry name" value="Di-haem_cyt_TM"/>
</dbReference>
<dbReference type="AlphaFoldDB" id="A0AA48KAN0"/>
<dbReference type="InterPro" id="IPR005797">
    <property type="entry name" value="Cyt_b/b6_N"/>
</dbReference>
<dbReference type="Pfam" id="PF00032">
    <property type="entry name" value="Cytochrom_B_C"/>
    <property type="match status" value="1"/>
</dbReference>
<dbReference type="SUPFAM" id="SSF81648">
    <property type="entry name" value="a domain/subunit of cytochrome bc1 complex (Ubiquinol-cytochrome c reductase)"/>
    <property type="match status" value="1"/>
</dbReference>
<feature type="transmembrane region" description="Helical" evidence="10">
    <location>
        <begin position="364"/>
        <end position="384"/>
    </location>
</feature>
<evidence type="ECO:0000259" key="12">
    <source>
        <dbReference type="PROSITE" id="PS51003"/>
    </source>
</evidence>
<evidence type="ECO:0000256" key="9">
    <source>
        <dbReference type="ARBA" id="ARBA00023136"/>
    </source>
</evidence>
<evidence type="ECO:0000256" key="6">
    <source>
        <dbReference type="ARBA" id="ARBA00022982"/>
    </source>
</evidence>
<dbReference type="PROSITE" id="PS51003">
    <property type="entry name" value="CYTB_CTER"/>
    <property type="match status" value="1"/>
</dbReference>
<keyword evidence="3" id="KW-0349">Heme</keyword>
<name>A0AA48KAN0_9BACT</name>
<evidence type="ECO:0000256" key="5">
    <source>
        <dbReference type="ARBA" id="ARBA00022723"/>
    </source>
</evidence>
<dbReference type="GO" id="GO:0016020">
    <property type="term" value="C:membrane"/>
    <property type="evidence" value="ECO:0007669"/>
    <property type="project" value="UniProtKB-SubCell"/>
</dbReference>
<sequence length="524" mass="60354">MVKAIPYLIQGLLHAPGTFRKWFQERWAKMQLFDEGRTDQARTNPWYTLGGMWYWVWMLVIFSGVVLMIYYVPVTDQAYHSIERIQHNWRWGPVPIGSLVRGLHKYGADAFIILATMRVYRMWFTGEYKQGNEFTFIIALLLLIIGMYSGLTGYLLIWNQRALWATKVMATFPTYLDQNPSWLPGGNLINWTNQGKTTAQILLGGTSIGPATVTRFYAFHFMLSFIPMIFFELRVYRLGFKRMNISNWSKLAVFAIILAIAVMIPAAQGSPANPEVTPNPILSDWYFLAMYHFLKLQDPYLATVLTVAIPFLVLTSMFLDRRPEREWGKRQIFNWIGIGGLIYFVVFSFLILNGIADLHRDAPLWYFSMGGFLLAGYIQDWAYVMRRDQKRWWETFHLFFVAFILVCMSANTLYHYFGDIREWNVLGRAQMPDVLARLQKANPLATPDMAFEWLEKNRPGLNLWLTSHKGPNKPAGMELWLVHVIAWLGILASGTVIGLGRWGRRKKAEALAALAKAKPRAAGA</sequence>